<dbReference type="GO" id="GO:0008270">
    <property type="term" value="F:zinc ion binding"/>
    <property type="evidence" value="ECO:0007669"/>
    <property type="project" value="UniProtKB-KW"/>
</dbReference>
<dbReference type="PROSITE" id="PS50878">
    <property type="entry name" value="RT_POL"/>
    <property type="match status" value="1"/>
</dbReference>
<dbReference type="InterPro" id="IPR001611">
    <property type="entry name" value="Leu-rich_rpt"/>
</dbReference>
<dbReference type="FunFam" id="3.30.420.10:FF:000063">
    <property type="entry name" value="Retrovirus-related Pol polyprotein from transposon 297-like Protein"/>
    <property type="match status" value="1"/>
</dbReference>
<dbReference type="SMART" id="SM00343">
    <property type="entry name" value="ZnF_C2HC"/>
    <property type="match status" value="2"/>
</dbReference>
<keyword evidence="8" id="KW-0479">Metal-binding</keyword>
<dbReference type="FunFam" id="1.10.340.70:FF:000003">
    <property type="entry name" value="Protein CBG25708"/>
    <property type="match status" value="1"/>
</dbReference>
<evidence type="ECO:0000259" key="12">
    <source>
        <dbReference type="PROSITE" id="PS50994"/>
    </source>
</evidence>
<evidence type="ECO:0000259" key="11">
    <source>
        <dbReference type="PROSITE" id="PS50878"/>
    </source>
</evidence>
<keyword evidence="3" id="KW-0548">Nucleotidyltransferase</keyword>
<evidence type="ECO:0000313" key="14">
    <source>
        <dbReference type="Proteomes" id="UP001186944"/>
    </source>
</evidence>
<dbReference type="SUPFAM" id="SSF52075">
    <property type="entry name" value="Outer arm dynein light chain 1"/>
    <property type="match status" value="1"/>
</dbReference>
<dbReference type="GO" id="GO:0006508">
    <property type="term" value="P:proteolysis"/>
    <property type="evidence" value="ECO:0007669"/>
    <property type="project" value="InterPro"/>
</dbReference>
<feature type="domain" description="Reverse transcriptase" evidence="11">
    <location>
        <begin position="475"/>
        <end position="652"/>
    </location>
</feature>
<dbReference type="InterPro" id="IPR001584">
    <property type="entry name" value="Integrase_cat-core"/>
</dbReference>
<dbReference type="InterPro" id="IPR036397">
    <property type="entry name" value="RNaseH_sf"/>
</dbReference>
<dbReference type="Pfam" id="PF17921">
    <property type="entry name" value="Integrase_H2C2"/>
    <property type="match status" value="1"/>
</dbReference>
<dbReference type="Gene3D" id="3.30.420.10">
    <property type="entry name" value="Ribonuclease H-like superfamily/Ribonuclease H"/>
    <property type="match status" value="1"/>
</dbReference>
<keyword evidence="14" id="KW-1185">Reference proteome</keyword>
<dbReference type="FunFam" id="3.10.20.370:FF:000001">
    <property type="entry name" value="Retrovirus-related Pol polyprotein from transposon 17.6-like protein"/>
    <property type="match status" value="1"/>
</dbReference>
<dbReference type="GO" id="GO:0004519">
    <property type="term" value="F:endonuclease activity"/>
    <property type="evidence" value="ECO:0007669"/>
    <property type="project" value="UniProtKB-KW"/>
</dbReference>
<dbReference type="InterPro" id="IPR050951">
    <property type="entry name" value="Retrovirus_Pol_polyprotein"/>
</dbReference>
<evidence type="ECO:0000256" key="9">
    <source>
        <dbReference type="SAM" id="Coils"/>
    </source>
</evidence>
<dbReference type="Gene3D" id="3.10.20.370">
    <property type="match status" value="1"/>
</dbReference>
<protein>
    <recommendedName>
        <fullName evidence="1">RNA-directed DNA polymerase</fullName>
        <ecNumber evidence="1">2.7.7.49</ecNumber>
    </recommendedName>
</protein>
<dbReference type="SUPFAM" id="SSF54236">
    <property type="entry name" value="Ubiquitin-like"/>
    <property type="match status" value="1"/>
</dbReference>
<dbReference type="PROSITE" id="PS51450">
    <property type="entry name" value="LRR"/>
    <property type="match status" value="1"/>
</dbReference>
<evidence type="ECO:0000256" key="4">
    <source>
        <dbReference type="ARBA" id="ARBA00022722"/>
    </source>
</evidence>
<dbReference type="Gene3D" id="3.80.10.10">
    <property type="entry name" value="Ribonuclease Inhibitor"/>
    <property type="match status" value="2"/>
</dbReference>
<dbReference type="Pfam" id="PF00078">
    <property type="entry name" value="RVT_1"/>
    <property type="match status" value="1"/>
</dbReference>
<evidence type="ECO:0000256" key="7">
    <source>
        <dbReference type="ARBA" id="ARBA00022918"/>
    </source>
</evidence>
<dbReference type="Pfam" id="PF17917">
    <property type="entry name" value="RT_RNaseH"/>
    <property type="match status" value="1"/>
</dbReference>
<dbReference type="InterPro" id="IPR001878">
    <property type="entry name" value="Znf_CCHC"/>
</dbReference>
<dbReference type="InterPro" id="IPR041373">
    <property type="entry name" value="RT_RNaseH"/>
</dbReference>
<keyword evidence="6" id="KW-0378">Hydrolase</keyword>
<dbReference type="Gene3D" id="1.10.340.70">
    <property type="match status" value="1"/>
</dbReference>
<dbReference type="CDD" id="cd09274">
    <property type="entry name" value="RNase_HI_RT_Ty3"/>
    <property type="match status" value="1"/>
</dbReference>
<dbReference type="InterPro" id="IPR043128">
    <property type="entry name" value="Rev_trsase/Diguanyl_cyclase"/>
</dbReference>
<dbReference type="Gene3D" id="3.10.20.90">
    <property type="entry name" value="Phosphatidylinositol 3-kinase Catalytic Subunit, Chain A, domain 1"/>
    <property type="match status" value="1"/>
</dbReference>
<dbReference type="CDD" id="cd01647">
    <property type="entry name" value="RT_LTR"/>
    <property type="match status" value="1"/>
</dbReference>
<keyword evidence="2" id="KW-0808">Transferase</keyword>
<dbReference type="PROSITE" id="PS50158">
    <property type="entry name" value="ZF_CCHC"/>
    <property type="match status" value="1"/>
</dbReference>
<dbReference type="Gene3D" id="4.10.60.10">
    <property type="entry name" value="Zinc finger, CCHC-type"/>
    <property type="match status" value="1"/>
</dbReference>
<feature type="domain" description="Integrase catalytic" evidence="12">
    <location>
        <begin position="1016"/>
        <end position="1169"/>
    </location>
</feature>
<keyword evidence="4" id="KW-0540">Nuclease</keyword>
<keyword evidence="8" id="KW-0862">Zinc</keyword>
<evidence type="ECO:0000256" key="5">
    <source>
        <dbReference type="ARBA" id="ARBA00022759"/>
    </source>
</evidence>
<dbReference type="PANTHER" id="PTHR37984:SF11">
    <property type="entry name" value="INTEGRASE CATALYTIC DOMAIN-CONTAINING PROTEIN"/>
    <property type="match status" value="1"/>
</dbReference>
<dbReference type="Gene3D" id="2.40.70.10">
    <property type="entry name" value="Acid Proteases"/>
    <property type="match status" value="1"/>
</dbReference>
<evidence type="ECO:0000259" key="10">
    <source>
        <dbReference type="PROSITE" id="PS50158"/>
    </source>
</evidence>
<dbReference type="PROSITE" id="PS50994">
    <property type="entry name" value="INTEGRASE"/>
    <property type="match status" value="1"/>
</dbReference>
<evidence type="ECO:0000256" key="1">
    <source>
        <dbReference type="ARBA" id="ARBA00012493"/>
    </source>
</evidence>
<dbReference type="InterPro" id="IPR036875">
    <property type="entry name" value="Znf_CCHC_sf"/>
</dbReference>
<evidence type="ECO:0000256" key="6">
    <source>
        <dbReference type="ARBA" id="ARBA00022801"/>
    </source>
</evidence>
<dbReference type="InterPro" id="IPR041588">
    <property type="entry name" value="Integrase_H2C2"/>
</dbReference>
<dbReference type="InterPro" id="IPR043502">
    <property type="entry name" value="DNA/RNA_pol_sf"/>
</dbReference>
<keyword evidence="9" id="KW-0175">Coiled coil</keyword>
<dbReference type="GO" id="GO:0015074">
    <property type="term" value="P:DNA integration"/>
    <property type="evidence" value="ECO:0007669"/>
    <property type="project" value="InterPro"/>
</dbReference>
<dbReference type="InterPro" id="IPR021109">
    <property type="entry name" value="Peptidase_aspartic_dom_sf"/>
</dbReference>
<keyword evidence="5" id="KW-0255">Endonuclease</keyword>
<name>A0AA88Y496_PINIB</name>
<reference evidence="13" key="1">
    <citation type="submission" date="2019-08" db="EMBL/GenBank/DDBJ databases">
        <title>The improved chromosome-level genome for the pearl oyster Pinctada fucata martensii using PacBio sequencing and Hi-C.</title>
        <authorList>
            <person name="Zheng Z."/>
        </authorList>
    </citation>
    <scope>NUCLEOTIDE SEQUENCE</scope>
    <source>
        <strain evidence="13">ZZ-2019</strain>
        <tissue evidence="13">Adductor muscle</tissue>
    </source>
</reference>
<feature type="coiled-coil region" evidence="9">
    <location>
        <begin position="1114"/>
        <end position="1141"/>
    </location>
</feature>
<organism evidence="13 14">
    <name type="scientific">Pinctada imbricata</name>
    <name type="common">Atlantic pearl-oyster</name>
    <name type="synonym">Pinctada martensii</name>
    <dbReference type="NCBI Taxonomy" id="66713"/>
    <lineage>
        <taxon>Eukaryota</taxon>
        <taxon>Metazoa</taxon>
        <taxon>Spiralia</taxon>
        <taxon>Lophotrochozoa</taxon>
        <taxon>Mollusca</taxon>
        <taxon>Bivalvia</taxon>
        <taxon>Autobranchia</taxon>
        <taxon>Pteriomorphia</taxon>
        <taxon>Pterioida</taxon>
        <taxon>Pterioidea</taxon>
        <taxon>Pteriidae</taxon>
        <taxon>Pinctada</taxon>
    </lineage>
</organism>
<accession>A0AA88Y496</accession>
<dbReference type="Gene3D" id="3.30.70.270">
    <property type="match status" value="2"/>
</dbReference>
<dbReference type="Pfam" id="PF00665">
    <property type="entry name" value="rve"/>
    <property type="match status" value="1"/>
</dbReference>
<sequence>MATAITTDLGGLPQFDCKGEVSNIGTKWKRWIRAFELFVTGKGVTDADQKKALLLHCAGMNVQDIYYTLPEIAGEDDAYVKTKTALETYFSPQVNLPYERHVFRNLAQSESETIEQFITRLKQQAEYCEFGATLDDQIRDQVIDKCMSSHLRRKLLEKGRTLTLDQLRQIATSMETADKQARNIEGMKELKINKVAGRRERRVVKKPDHGYMHNGKQAAKPEKSCFRCGNKGHFGKDLTCPARDKLCNKCGREGHFAICCKTRVPQARKQGKGKPRVRHVEEQSGEDEFAFSVSGFADNNNQITVKVGGVNIKMLIDSGASCNIIDKQMWTNLKDKKIKCKSEKTVRKIYAYGNPKPLPILGVFYADVITRKRQKENVEFIVIDGKGEALLGRKTATELGLLKIYTDDSVNTVYLTTTDLEGAYPEVFDGVGTLIDHQIKIHIDPGVKPVVQGLRRIPFSLRNKVEEKLNELERMEIIEKVEGPSTWISPVVIAPKPSGEIRLCVDMRQANTAVIRERFPIPTIDEVLNDMNGAKYFSKLDLKWGYHQLKLDEESRDITTFITHKGLYRYKRLMFGISSAPELYQHTIQNILSGIEGVNNISDDIIIHGKTEQEHDDRLHEVMNRLKSRGLTVNKDKLELKMNQLTFMGHVLSKDGIAPTKSRVEAIINARHPETSSEVRSFLGLVNYCGKFIPNLATVAEPLRKLTRNNVQFKWGIDEEKSFNALKRKLSESKSLAYFDKNAKTRIIADASPIGLGAVLAQEQGGISRVICYASRTLSDVERRYSQTEKEALALVWACERFHLYLYGIKFELVTDHKPLEVIYSRKSKPSARIERWVLRLQPYDFNVVYRPGVSNIADTLSRLMKPVSTEPVDDSESYIRLVARENAPRALDIKLIERESAKDEELTEVRYAIKTGKWEKTTCAPIYRAIETELTTVGKLVLRGTRIVIPETLRKQVLKLAHEGHPGIVSMKQRLRTNVWWPGLEKDCEKVCKTCHGCQIVAAPAKLEPMKRTELPSAPWQHLAMDLLGPFPTGESLFVVVDYYSRYYEIEIMRKTTSDKIIDALEKMFLTHGLPYSITSDNGPQFISEEFPTYVEENAIIHHRITPLWPQANGEVERQNRSLSKRIRIAQSESKDWKKELRKYLVAYRTTPHTTTGVSPSQMMFKRKIRTKLPEIYGADIETDTDVRDRDAEEKGKGKLYADKRRNATESTIKVGDDVLLKQQKRDKFTTTFESEPYKVVDKRGNNITIESSTGVQYERNSSHVKPYLSSCEDDNAGEKIVENETVIEASTDAIQETEKPSRPTREIRLPAKFKDFVMNENRLELPKDPESLRVCFPKVKVLFMNRMRYSWEQIMVCSSMFPRLEQLHICFNCLKMLTAPTNQCPDLRLINLESNDIDSWQQVLVLNHFNKLESLILNDNSIESATFPDVKFGSTTSFFPHLRSLCINYNKISQWSSIDELNKLQKLEDLQITHNPLLDTVTLQTARQLLIAKISTLKKCNRTEADAKERKEAEVDYLKRFGPDWLKAGGGQDNGTISEEFVTQHPRYLHFISAIKVIDPDNPDSKVVEKKVPATMTIQKLKTLIQRLFKESSRGVKLSYISTKMGPKRTGDLDYVIEI</sequence>
<dbReference type="Proteomes" id="UP001186944">
    <property type="component" value="Unassembled WGS sequence"/>
</dbReference>
<dbReference type="GO" id="GO:0003676">
    <property type="term" value="F:nucleic acid binding"/>
    <property type="evidence" value="ECO:0007669"/>
    <property type="project" value="InterPro"/>
</dbReference>
<dbReference type="SUPFAM" id="SSF50630">
    <property type="entry name" value="Acid proteases"/>
    <property type="match status" value="1"/>
</dbReference>
<dbReference type="PANTHER" id="PTHR37984">
    <property type="entry name" value="PROTEIN CBG26694"/>
    <property type="match status" value="1"/>
</dbReference>
<dbReference type="GO" id="GO:0003964">
    <property type="term" value="F:RNA-directed DNA polymerase activity"/>
    <property type="evidence" value="ECO:0007669"/>
    <property type="project" value="UniProtKB-KW"/>
</dbReference>
<gene>
    <name evidence="13" type="ORF">FSP39_000519</name>
</gene>
<dbReference type="CDD" id="cd00303">
    <property type="entry name" value="retropepsin_like"/>
    <property type="match status" value="1"/>
</dbReference>
<dbReference type="InterPro" id="IPR000477">
    <property type="entry name" value="RT_dom"/>
</dbReference>
<keyword evidence="8" id="KW-0863">Zinc-finger</keyword>
<dbReference type="EC" id="2.7.7.49" evidence="1"/>
<dbReference type="SUPFAM" id="SSF57756">
    <property type="entry name" value="Retrovirus zinc finger-like domains"/>
    <property type="match status" value="1"/>
</dbReference>
<keyword evidence="7" id="KW-0695">RNA-directed DNA polymerase</keyword>
<dbReference type="InterPro" id="IPR032675">
    <property type="entry name" value="LRR_dom_sf"/>
</dbReference>
<dbReference type="PROSITE" id="PS00141">
    <property type="entry name" value="ASP_PROTEASE"/>
    <property type="match status" value="1"/>
</dbReference>
<evidence type="ECO:0000313" key="13">
    <source>
        <dbReference type="EMBL" id="KAK3092268.1"/>
    </source>
</evidence>
<dbReference type="FunFam" id="3.30.70.270:FF:000026">
    <property type="entry name" value="Transposon Ty3-G Gag-Pol polyprotein"/>
    <property type="match status" value="1"/>
</dbReference>
<dbReference type="InterPro" id="IPR029071">
    <property type="entry name" value="Ubiquitin-like_domsf"/>
</dbReference>
<comment type="caution">
    <text evidence="13">The sequence shown here is derived from an EMBL/GenBank/DDBJ whole genome shotgun (WGS) entry which is preliminary data.</text>
</comment>
<dbReference type="InterPro" id="IPR001969">
    <property type="entry name" value="Aspartic_peptidase_AS"/>
</dbReference>
<dbReference type="InterPro" id="IPR012337">
    <property type="entry name" value="RNaseH-like_sf"/>
</dbReference>
<proteinExistence type="predicted"/>
<dbReference type="SUPFAM" id="SSF53098">
    <property type="entry name" value="Ribonuclease H-like"/>
    <property type="match status" value="1"/>
</dbReference>
<evidence type="ECO:0000256" key="2">
    <source>
        <dbReference type="ARBA" id="ARBA00022679"/>
    </source>
</evidence>
<dbReference type="Gene3D" id="3.10.10.10">
    <property type="entry name" value="HIV Type 1 Reverse Transcriptase, subunit A, domain 1"/>
    <property type="match status" value="1"/>
</dbReference>
<evidence type="ECO:0000256" key="3">
    <source>
        <dbReference type="ARBA" id="ARBA00022695"/>
    </source>
</evidence>
<dbReference type="EMBL" id="VSWD01000009">
    <property type="protein sequence ID" value="KAK3092268.1"/>
    <property type="molecule type" value="Genomic_DNA"/>
</dbReference>
<dbReference type="SUPFAM" id="SSF56672">
    <property type="entry name" value="DNA/RNA polymerases"/>
    <property type="match status" value="1"/>
</dbReference>
<evidence type="ECO:0000256" key="8">
    <source>
        <dbReference type="PROSITE-ProRule" id="PRU00047"/>
    </source>
</evidence>
<dbReference type="GO" id="GO:0004190">
    <property type="term" value="F:aspartic-type endopeptidase activity"/>
    <property type="evidence" value="ECO:0007669"/>
    <property type="project" value="InterPro"/>
</dbReference>
<feature type="domain" description="CCHC-type" evidence="10">
    <location>
        <begin position="247"/>
        <end position="261"/>
    </location>
</feature>